<protein>
    <submittedName>
        <fullName evidence="2">UvrB/UvrC motif-containing protein</fullName>
    </submittedName>
</protein>
<dbReference type="Proteomes" id="UP001637994">
    <property type="component" value="Unassembled WGS sequence"/>
</dbReference>
<feature type="domain" description="UVR" evidence="1">
    <location>
        <begin position="156"/>
        <end position="191"/>
    </location>
</feature>
<name>A0ABW9MHS5_9FIRM</name>
<evidence type="ECO:0000313" key="2">
    <source>
        <dbReference type="EMBL" id="MFO3667817.1"/>
    </source>
</evidence>
<dbReference type="PIRSF" id="PIRSF015034">
    <property type="entry name" value="YacH"/>
    <property type="match status" value="1"/>
</dbReference>
<dbReference type="PANTHER" id="PTHR38430">
    <property type="entry name" value="PROTEIN-ARGININE KINASE ACTIVATOR PROTEIN"/>
    <property type="match status" value="1"/>
</dbReference>
<organism evidence="2 3">
    <name type="scientific">Anaerococcus kampingae</name>
    <dbReference type="NCBI Taxonomy" id="3115614"/>
    <lineage>
        <taxon>Bacteria</taxon>
        <taxon>Bacillati</taxon>
        <taxon>Bacillota</taxon>
        <taxon>Tissierellia</taxon>
        <taxon>Tissierellales</taxon>
        <taxon>Peptoniphilaceae</taxon>
        <taxon>Anaerococcus</taxon>
    </lineage>
</organism>
<sequence>MKCDKCGKDATVSLKVIFNGNSHDIHLCQDCVKKYAKLPKDEDVSQIPAENLNFDPKALEGLIKNFVPSLDEVINSYYEYKFNQNNKDLEYIMNLDDKACPYCGNLESNIREGIFGCPHCYNLNKNLTEKVLKTYNNLSEYKGRFPKAEREFRQVAERIKDLSQKLAESVETEDYELAANIKEEIEQLNMKVKN</sequence>
<dbReference type="InterPro" id="IPR025542">
    <property type="entry name" value="YacH"/>
</dbReference>
<evidence type="ECO:0000313" key="3">
    <source>
        <dbReference type="Proteomes" id="UP001637994"/>
    </source>
</evidence>
<dbReference type="EMBL" id="JBGMEF010000037">
    <property type="protein sequence ID" value="MFO3667817.1"/>
    <property type="molecule type" value="Genomic_DNA"/>
</dbReference>
<dbReference type="PROSITE" id="PS50151">
    <property type="entry name" value="UVR"/>
    <property type="match status" value="1"/>
</dbReference>
<keyword evidence="3" id="KW-1185">Reference proteome</keyword>
<dbReference type="InterPro" id="IPR001943">
    <property type="entry name" value="UVR_dom"/>
</dbReference>
<dbReference type="Pfam" id="PF02151">
    <property type="entry name" value="UVR"/>
    <property type="match status" value="1"/>
</dbReference>
<dbReference type="PANTHER" id="PTHR38430:SF1">
    <property type="entry name" value="PROTEIN-ARGININE KINASE ACTIVATOR PROTEIN"/>
    <property type="match status" value="1"/>
</dbReference>
<reference evidence="2 3" key="1">
    <citation type="journal article" date="2025" name="Anaerobe">
        <title>Description of Anaerococcus kampingiae sp. nov., Anaerococcus groningensis sp. nov., Anaerococcus martiniensis sp. nov., and Anaerococcus cruorum sp. nov., isolated from human clinical specimens.</title>
        <authorList>
            <person name="Boiten K.E."/>
            <person name="Meijer J."/>
            <person name="van Wezel E.M."/>
            <person name="Veloo A.C.M."/>
        </authorList>
    </citation>
    <scope>NUCLEOTIDE SEQUENCE [LARGE SCALE GENOMIC DNA]</scope>
    <source>
        <strain evidence="2 3">ENR0874</strain>
    </source>
</reference>
<accession>A0ABW9MHS5</accession>
<gene>
    <name evidence="2" type="ORF">ACCQ42_08550</name>
</gene>
<comment type="caution">
    <text evidence="2">The sequence shown here is derived from an EMBL/GenBank/DDBJ whole genome shotgun (WGS) entry which is preliminary data.</text>
</comment>
<dbReference type="RefSeq" id="WP_106461369.1">
    <property type="nucleotide sequence ID" value="NZ_JBGMEF010000037.1"/>
</dbReference>
<proteinExistence type="predicted"/>
<evidence type="ECO:0000259" key="1">
    <source>
        <dbReference type="PROSITE" id="PS50151"/>
    </source>
</evidence>